<accession>A0A1G7E2B7</accession>
<dbReference type="AlphaFoldDB" id="A0A1G7E2B7"/>
<feature type="chain" id="PRO_5011580151" description="Dihydroxy-acid dehydratase" evidence="1">
    <location>
        <begin position="26"/>
        <end position="194"/>
    </location>
</feature>
<keyword evidence="1" id="KW-0732">Signal</keyword>
<organism evidence="2 3">
    <name type="scientific">Salipiger thiooxidans</name>
    <dbReference type="NCBI Taxonomy" id="282683"/>
    <lineage>
        <taxon>Bacteria</taxon>
        <taxon>Pseudomonadati</taxon>
        <taxon>Pseudomonadota</taxon>
        <taxon>Alphaproteobacteria</taxon>
        <taxon>Rhodobacterales</taxon>
        <taxon>Roseobacteraceae</taxon>
        <taxon>Salipiger</taxon>
    </lineage>
</organism>
<keyword evidence="3" id="KW-1185">Reference proteome</keyword>
<dbReference type="Proteomes" id="UP000198994">
    <property type="component" value="Unassembled WGS sequence"/>
</dbReference>
<evidence type="ECO:0000313" key="3">
    <source>
        <dbReference type="Proteomes" id="UP000198994"/>
    </source>
</evidence>
<dbReference type="RefSeq" id="WP_008887076.1">
    <property type="nucleotide sequence ID" value="NZ_FNAV01000005.1"/>
</dbReference>
<evidence type="ECO:0008006" key="4">
    <source>
        <dbReference type="Google" id="ProtNLM"/>
    </source>
</evidence>
<protein>
    <recommendedName>
        <fullName evidence="4">Dihydroxy-acid dehydratase</fullName>
    </recommendedName>
</protein>
<dbReference type="EMBL" id="FNAV01000005">
    <property type="protein sequence ID" value="SDE57650.1"/>
    <property type="molecule type" value="Genomic_DNA"/>
</dbReference>
<feature type="signal peptide" evidence="1">
    <location>
        <begin position="1"/>
        <end position="25"/>
    </location>
</feature>
<gene>
    <name evidence="2" type="ORF">SAMN04488105_10571</name>
</gene>
<proteinExistence type="predicted"/>
<sequence>MTRKRCLPGLILLFCLAGCMPPGSGTGGPPPLARTALADGAVVVAGAEGYCIDPVTLSRRKDRDFAVIASCNILSGGTTGRVVAPVMITVTVGTLDPTPTLPAPAMLAREAGQTLVRGDTRNGLVVAQLAGGGSDLLEGGDPRYWRGAFVQNGHMVGLALYAPQGSVLAGPDGAAMLRAVHEQIGRLSPSGLTQ</sequence>
<name>A0A1G7E2B7_9RHOB</name>
<reference evidence="3" key="1">
    <citation type="submission" date="2016-10" db="EMBL/GenBank/DDBJ databases">
        <authorList>
            <person name="Varghese N."/>
            <person name="Submissions S."/>
        </authorList>
    </citation>
    <scope>NUCLEOTIDE SEQUENCE [LARGE SCALE GENOMIC DNA]</scope>
    <source>
        <strain evidence="3">DSM 10146</strain>
    </source>
</reference>
<evidence type="ECO:0000313" key="2">
    <source>
        <dbReference type="EMBL" id="SDE57650.1"/>
    </source>
</evidence>
<evidence type="ECO:0000256" key="1">
    <source>
        <dbReference type="SAM" id="SignalP"/>
    </source>
</evidence>
<dbReference type="STRING" id="282683.SAMN04488105_10571"/>